<organism evidence="6 7">
    <name type="scientific">Roseofilum capinflatum BLCC-M114</name>
    <dbReference type="NCBI Taxonomy" id="3022440"/>
    <lineage>
        <taxon>Bacteria</taxon>
        <taxon>Bacillati</taxon>
        <taxon>Cyanobacteriota</taxon>
        <taxon>Cyanophyceae</taxon>
        <taxon>Desertifilales</taxon>
        <taxon>Desertifilaceae</taxon>
        <taxon>Roseofilum</taxon>
        <taxon>Roseofilum capinflatum</taxon>
    </lineage>
</organism>
<accession>A0ABT7BCP5</accession>
<dbReference type="PANTHER" id="PTHR43014:SF2">
    <property type="entry name" value="MERCURIC REDUCTASE"/>
    <property type="match status" value="1"/>
</dbReference>
<dbReference type="InterPro" id="IPR036188">
    <property type="entry name" value="FAD/NAD-bd_sf"/>
</dbReference>
<dbReference type="PRINTS" id="PR00411">
    <property type="entry name" value="PNDRDTASEI"/>
</dbReference>
<dbReference type="Proteomes" id="UP001235849">
    <property type="component" value="Unassembled WGS sequence"/>
</dbReference>
<evidence type="ECO:0000256" key="2">
    <source>
        <dbReference type="ARBA" id="ARBA00022630"/>
    </source>
</evidence>
<dbReference type="PRINTS" id="PR00368">
    <property type="entry name" value="FADPNR"/>
</dbReference>
<dbReference type="SUPFAM" id="SSF55424">
    <property type="entry name" value="FAD/NAD-linked reductases, dimerisation (C-terminal) domain"/>
    <property type="match status" value="1"/>
</dbReference>
<name>A0ABT7BCP5_9CYAN</name>
<sequence length="466" mass="51431">MSVDYDLIVWGGSPAGTYGAVMAAQLRARVALILPPETSHSYGFQDCLTLPLPLRQGQDGLNPIREDRTSYGRLCQWVQAGVETLALIDSPAALEQLGIDLIQEPGEFEEKQGQIAIALSDRRLLSSAYLLSPETQPRVEIDGLASTGYLTPKTLASLESVPSSLAIIGSDPRGIEWAQLFQELGSQVTLITEDERILPQEEPEASDLIRGQLEALGVEVLRETQVTQGRSIEGQTWLQVENRAIAVDRVLLVTPPALPFPAPTLELLGVDWTNQHLRVNHKLQTTNEKIYACGDILGGYSLPHLSLYEAKIATKNALLLPFFTLDYQQLPYTIYSTPTLARVGLTEVGARRRYGDKVQVIQEDLKTNPAAVLSGEITGFIKVIVQPDGTILGATVLGIRAEEVIQSLSLAMRHRIKLQALQESPGVFGSVSQLLTRVGDRWQLQQFHQSSWSQTLLKWWLSWKRG</sequence>
<evidence type="ECO:0000313" key="7">
    <source>
        <dbReference type="Proteomes" id="UP001235849"/>
    </source>
</evidence>
<dbReference type="PANTHER" id="PTHR43014">
    <property type="entry name" value="MERCURIC REDUCTASE"/>
    <property type="match status" value="1"/>
</dbReference>
<evidence type="ECO:0000259" key="4">
    <source>
        <dbReference type="Pfam" id="PF02852"/>
    </source>
</evidence>
<evidence type="ECO:0000256" key="3">
    <source>
        <dbReference type="ARBA" id="ARBA00022827"/>
    </source>
</evidence>
<reference evidence="6 7" key="1">
    <citation type="submission" date="2023-01" db="EMBL/GenBank/DDBJ databases">
        <title>Novel diversity within Roseofilum (Cyanobacteria; Desertifilaceae) from marine benthic mats with descriptions of four novel species.</title>
        <authorList>
            <person name="Wang Y."/>
            <person name="Berthold D.E."/>
            <person name="Hu J."/>
            <person name="Lefler F.W."/>
            <person name="Laughinghouse H.D. IV."/>
        </authorList>
    </citation>
    <scope>NUCLEOTIDE SEQUENCE [LARGE SCALE GENOMIC DNA]</scope>
    <source>
        <strain evidence="6 7">BLCC-M114</strain>
    </source>
</reference>
<proteinExistence type="predicted"/>
<dbReference type="InterPro" id="IPR016156">
    <property type="entry name" value="FAD/NAD-linked_Rdtase_dimer_sf"/>
</dbReference>
<evidence type="ECO:0000256" key="1">
    <source>
        <dbReference type="ARBA" id="ARBA00001974"/>
    </source>
</evidence>
<dbReference type="Pfam" id="PF07992">
    <property type="entry name" value="Pyr_redox_2"/>
    <property type="match status" value="1"/>
</dbReference>
<dbReference type="InterPro" id="IPR023753">
    <property type="entry name" value="FAD/NAD-binding_dom"/>
</dbReference>
<feature type="domain" description="FAD/NAD(P)-binding" evidence="5">
    <location>
        <begin position="149"/>
        <end position="302"/>
    </location>
</feature>
<feature type="domain" description="Pyridine nucleotide-disulphide oxidoreductase dimerisation" evidence="4">
    <location>
        <begin position="331"/>
        <end position="423"/>
    </location>
</feature>
<dbReference type="Pfam" id="PF02852">
    <property type="entry name" value="Pyr_redox_dim"/>
    <property type="match status" value="1"/>
</dbReference>
<dbReference type="SUPFAM" id="SSF51905">
    <property type="entry name" value="FAD/NAD(P)-binding domain"/>
    <property type="match status" value="1"/>
</dbReference>
<evidence type="ECO:0000259" key="5">
    <source>
        <dbReference type="Pfam" id="PF07992"/>
    </source>
</evidence>
<dbReference type="EMBL" id="JAQOSO010000101">
    <property type="protein sequence ID" value="MDJ1176286.1"/>
    <property type="molecule type" value="Genomic_DNA"/>
</dbReference>
<protein>
    <submittedName>
        <fullName evidence="6">NAD(P)/FAD-dependent oxidoreductase</fullName>
    </submittedName>
</protein>
<dbReference type="RefSeq" id="WP_283768573.1">
    <property type="nucleotide sequence ID" value="NZ_JAQOSO010000101.1"/>
</dbReference>
<comment type="cofactor">
    <cofactor evidence="1">
        <name>FAD</name>
        <dbReference type="ChEBI" id="CHEBI:57692"/>
    </cofactor>
</comment>
<gene>
    <name evidence="6" type="ORF">PMG25_19565</name>
</gene>
<comment type="caution">
    <text evidence="6">The sequence shown here is derived from an EMBL/GenBank/DDBJ whole genome shotgun (WGS) entry which is preliminary data.</text>
</comment>
<keyword evidence="7" id="KW-1185">Reference proteome</keyword>
<dbReference type="InterPro" id="IPR004099">
    <property type="entry name" value="Pyr_nucl-diS_OxRdtase_dimer"/>
</dbReference>
<keyword evidence="3" id="KW-0274">FAD</keyword>
<keyword evidence="2" id="KW-0285">Flavoprotein</keyword>
<evidence type="ECO:0000313" key="6">
    <source>
        <dbReference type="EMBL" id="MDJ1176286.1"/>
    </source>
</evidence>
<dbReference type="Gene3D" id="3.50.50.60">
    <property type="entry name" value="FAD/NAD(P)-binding domain"/>
    <property type="match status" value="2"/>
</dbReference>
<dbReference type="Gene3D" id="3.30.390.30">
    <property type="match status" value="1"/>
</dbReference>